<evidence type="ECO:0000256" key="12">
    <source>
        <dbReference type="ARBA" id="ARBA00022984"/>
    </source>
</evidence>
<dbReference type="Gene3D" id="1.10.3810.10">
    <property type="entry name" value="Biosynthetic peptidoglycan transglycosylase-like"/>
    <property type="match status" value="1"/>
</dbReference>
<keyword evidence="7" id="KW-0645">Protease</keyword>
<evidence type="ECO:0000256" key="6">
    <source>
        <dbReference type="ARBA" id="ARBA00022645"/>
    </source>
</evidence>
<evidence type="ECO:0000256" key="16">
    <source>
        <dbReference type="ARBA" id="ARBA00034000"/>
    </source>
</evidence>
<comment type="caution">
    <text evidence="20">The sequence shown here is derived from an EMBL/GenBank/DDBJ whole genome shotgun (WGS) entry which is preliminary data.</text>
</comment>
<keyword evidence="5" id="KW-1003">Cell membrane</keyword>
<comment type="pathway">
    <text evidence="2">Cell wall biogenesis; peptidoglycan biosynthesis.</text>
</comment>
<reference evidence="21" key="1">
    <citation type="journal article" date="2019" name="Int. J. Syst. Evol. Microbiol.">
        <title>The Global Catalogue of Microorganisms (GCM) 10K type strain sequencing project: providing services to taxonomists for standard genome sequencing and annotation.</title>
        <authorList>
            <consortium name="The Broad Institute Genomics Platform"/>
            <consortium name="The Broad Institute Genome Sequencing Center for Infectious Disease"/>
            <person name="Wu L."/>
            <person name="Ma J."/>
        </authorList>
    </citation>
    <scope>NUCLEOTIDE SEQUENCE [LARGE SCALE GENOMIC DNA]</scope>
    <source>
        <strain evidence="21">JCM 18326</strain>
    </source>
</reference>
<evidence type="ECO:0000256" key="11">
    <source>
        <dbReference type="ARBA" id="ARBA00022960"/>
    </source>
</evidence>
<feature type="domain" description="Penicillin-binding protein transpeptidase" evidence="18">
    <location>
        <begin position="437"/>
        <end position="719"/>
    </location>
</feature>
<evidence type="ECO:0000259" key="19">
    <source>
        <dbReference type="Pfam" id="PF00912"/>
    </source>
</evidence>
<keyword evidence="6" id="KW-0121">Carboxypeptidase</keyword>
<dbReference type="InterPro" id="IPR036950">
    <property type="entry name" value="PBP_transglycosylase"/>
</dbReference>
<evidence type="ECO:0000313" key="20">
    <source>
        <dbReference type="EMBL" id="GAA4849507.1"/>
    </source>
</evidence>
<dbReference type="SUPFAM" id="SSF56601">
    <property type="entry name" value="beta-lactamase/transpeptidase-like"/>
    <property type="match status" value="1"/>
</dbReference>
<comment type="catalytic activity">
    <reaction evidence="16">
        <text>Preferential cleavage: (Ac)2-L-Lys-D-Ala-|-D-Ala. Also transpeptidation of peptidyl-alanyl moieties that are N-acyl substituents of D-alanine.</text>
        <dbReference type="EC" id="3.4.16.4"/>
    </reaction>
</comment>
<keyword evidence="12" id="KW-0573">Peptidoglycan synthesis</keyword>
<comment type="catalytic activity">
    <reaction evidence="17">
        <text>[GlcNAc-(1-&gt;4)-Mur2Ac(oyl-L-Ala-gamma-D-Glu-L-Lys-D-Ala-D-Ala)](n)-di-trans,octa-cis-undecaprenyl diphosphate + beta-D-GlcNAc-(1-&gt;4)-Mur2Ac(oyl-L-Ala-gamma-D-Glu-L-Lys-D-Ala-D-Ala)-di-trans,octa-cis-undecaprenyl diphosphate = [GlcNAc-(1-&gt;4)-Mur2Ac(oyl-L-Ala-gamma-D-Glu-L-Lys-D-Ala-D-Ala)](n+1)-di-trans,octa-cis-undecaprenyl diphosphate + di-trans,octa-cis-undecaprenyl diphosphate + H(+)</text>
        <dbReference type="Rhea" id="RHEA:23708"/>
        <dbReference type="Rhea" id="RHEA-COMP:9602"/>
        <dbReference type="Rhea" id="RHEA-COMP:9603"/>
        <dbReference type="ChEBI" id="CHEBI:15378"/>
        <dbReference type="ChEBI" id="CHEBI:58405"/>
        <dbReference type="ChEBI" id="CHEBI:60033"/>
        <dbReference type="ChEBI" id="CHEBI:78435"/>
        <dbReference type="EC" id="2.4.99.28"/>
    </reaction>
</comment>
<evidence type="ECO:0000256" key="4">
    <source>
        <dbReference type="ARBA" id="ARBA00007739"/>
    </source>
</evidence>
<evidence type="ECO:0000256" key="8">
    <source>
        <dbReference type="ARBA" id="ARBA00022676"/>
    </source>
</evidence>
<evidence type="ECO:0000256" key="15">
    <source>
        <dbReference type="ARBA" id="ARBA00023316"/>
    </source>
</evidence>
<keyword evidence="13" id="KW-0472">Membrane</keyword>
<dbReference type="PANTHER" id="PTHR32282:SF11">
    <property type="entry name" value="PENICILLIN-BINDING PROTEIN 1B"/>
    <property type="match status" value="1"/>
</dbReference>
<evidence type="ECO:0000259" key="18">
    <source>
        <dbReference type="Pfam" id="PF00905"/>
    </source>
</evidence>
<evidence type="ECO:0000256" key="14">
    <source>
        <dbReference type="ARBA" id="ARBA00023268"/>
    </source>
</evidence>
<dbReference type="EMBL" id="BAABJX010000062">
    <property type="protein sequence ID" value="GAA4849507.1"/>
    <property type="molecule type" value="Genomic_DNA"/>
</dbReference>
<dbReference type="RefSeq" id="WP_345374693.1">
    <property type="nucleotide sequence ID" value="NZ_BAABJX010000062.1"/>
</dbReference>
<evidence type="ECO:0000256" key="7">
    <source>
        <dbReference type="ARBA" id="ARBA00022670"/>
    </source>
</evidence>
<dbReference type="SUPFAM" id="SSF53955">
    <property type="entry name" value="Lysozyme-like"/>
    <property type="match status" value="1"/>
</dbReference>
<dbReference type="Pfam" id="PF00912">
    <property type="entry name" value="Transgly"/>
    <property type="match status" value="1"/>
</dbReference>
<dbReference type="InterPro" id="IPR001264">
    <property type="entry name" value="Glyco_trans_51"/>
</dbReference>
<comment type="subcellular location">
    <subcellularLocation>
        <location evidence="1">Cell membrane</location>
    </subcellularLocation>
</comment>
<keyword evidence="8" id="KW-0328">Glycosyltransferase</keyword>
<keyword evidence="21" id="KW-1185">Reference proteome</keyword>
<sequence>MYSKIIKTLWVLFAIGVAGVFVFALSLKYNWGNLYGGLPDPSVLENPETQLASELYSADGVLLGKYFRENRTNVTYEDLSPNLINALYASEDIRFDEHSGIDFKATLAVPYSLLKGKSRGSSTLTQQLAKNLFNTRRSDDLKGKLSDVKFLGLVINKFKEWILALELERSYTKKEIMVMYLNTVDFGSNAFGIQVASKTYFDTTPEALTIPQAATLVGILQAPSFYNPKRHPERAEYVRNKVIAQMKKYHDRLMLEEQYDVTLNDLDSMQSIPMELQYEVESHNKGLAAYFRAEVKRELLHLFRNSPELQGYDLFADGLKIYTTIDSRMQRYAEETVEGHMKGQQKLFSEHWKGQGNPWIDREGEEIEGFLETAIRRTEVFRNLRKQYGDDENAITKELSRKKKMRIFTWDNENYEKDTVMSSMDSLAYYKHFLHTGFMAMDPYNGQIKAWVGGINFKYFKYDHVRQSYRQPGSTFKPMLYSAALEDKFTPCTPILDAPISFPVTKVDEEGNVIEDRWTPKNAIDYSGETMTLRQAMGRSVNTAAAYLVKQLTPTKLAHYARDKFGFKEIRNELFERYLSEEEIARGKTGYDVKPIAAVPSLCLGTEDVSVYEMVSAYGTFVNKGTWTKPLFITRIEDKDGRILKEFTPMTKESLSEKTAWLMTYMLRGSNEESGGTSLGLTRYNFKRDQKTGENFHVGGKTGTTANYSDGWFMGITKDLVAGTWVGAEDRSIHFRSIRYGQGARLAMPQYAEFMEKVYADEDLCKELNYSRGYFPEPSQPIDINLNCDELNMPEEGMENDSTDILPYMDNMEEEAL</sequence>
<evidence type="ECO:0000256" key="17">
    <source>
        <dbReference type="ARBA" id="ARBA00049902"/>
    </source>
</evidence>
<evidence type="ECO:0000256" key="2">
    <source>
        <dbReference type="ARBA" id="ARBA00004752"/>
    </source>
</evidence>
<evidence type="ECO:0000313" key="21">
    <source>
        <dbReference type="Proteomes" id="UP001500298"/>
    </source>
</evidence>
<evidence type="ECO:0000256" key="9">
    <source>
        <dbReference type="ARBA" id="ARBA00022679"/>
    </source>
</evidence>
<proteinExistence type="inferred from homology"/>
<keyword evidence="15" id="KW-0961">Cell wall biogenesis/degradation</keyword>
<dbReference type="PANTHER" id="PTHR32282">
    <property type="entry name" value="BINDING PROTEIN TRANSPEPTIDASE, PUTATIVE-RELATED"/>
    <property type="match status" value="1"/>
</dbReference>
<keyword evidence="14" id="KW-0511">Multifunctional enzyme</keyword>
<dbReference type="InterPro" id="IPR050396">
    <property type="entry name" value="Glycosyltr_51/Transpeptidase"/>
</dbReference>
<dbReference type="Gene3D" id="3.40.710.10">
    <property type="entry name" value="DD-peptidase/beta-lactamase superfamily"/>
    <property type="match status" value="2"/>
</dbReference>
<evidence type="ECO:0000256" key="10">
    <source>
        <dbReference type="ARBA" id="ARBA00022801"/>
    </source>
</evidence>
<dbReference type="InterPro" id="IPR012338">
    <property type="entry name" value="Beta-lactam/transpept-like"/>
</dbReference>
<evidence type="ECO:0000256" key="1">
    <source>
        <dbReference type="ARBA" id="ARBA00004236"/>
    </source>
</evidence>
<keyword evidence="9" id="KW-0808">Transferase</keyword>
<evidence type="ECO:0000256" key="5">
    <source>
        <dbReference type="ARBA" id="ARBA00022475"/>
    </source>
</evidence>
<comment type="similarity">
    <text evidence="3">In the C-terminal section; belongs to the transpeptidase family.</text>
</comment>
<evidence type="ECO:0000256" key="13">
    <source>
        <dbReference type="ARBA" id="ARBA00023136"/>
    </source>
</evidence>
<keyword evidence="10" id="KW-0378">Hydrolase</keyword>
<keyword evidence="11" id="KW-0133">Cell shape</keyword>
<feature type="domain" description="Glycosyl transferase family 51" evidence="19">
    <location>
        <begin position="62"/>
        <end position="247"/>
    </location>
</feature>
<name>A0ABP9DK31_9BACT</name>
<dbReference type="Pfam" id="PF00905">
    <property type="entry name" value="Transpeptidase"/>
    <property type="match status" value="1"/>
</dbReference>
<dbReference type="InterPro" id="IPR023346">
    <property type="entry name" value="Lysozyme-like_dom_sf"/>
</dbReference>
<dbReference type="Proteomes" id="UP001500298">
    <property type="component" value="Unassembled WGS sequence"/>
</dbReference>
<comment type="similarity">
    <text evidence="4">In the N-terminal section; belongs to the glycosyltransferase 51 family.</text>
</comment>
<protein>
    <submittedName>
        <fullName evidence="20">Transglycosylase domain-containing protein</fullName>
    </submittedName>
</protein>
<dbReference type="InterPro" id="IPR001460">
    <property type="entry name" value="PCN-bd_Tpept"/>
</dbReference>
<accession>A0ABP9DK31</accession>
<organism evidence="20 21">
    <name type="scientific">Algivirga pacifica</name>
    <dbReference type="NCBI Taxonomy" id="1162670"/>
    <lineage>
        <taxon>Bacteria</taxon>
        <taxon>Pseudomonadati</taxon>
        <taxon>Bacteroidota</taxon>
        <taxon>Cytophagia</taxon>
        <taxon>Cytophagales</taxon>
        <taxon>Flammeovirgaceae</taxon>
        <taxon>Algivirga</taxon>
    </lineage>
</organism>
<evidence type="ECO:0000256" key="3">
    <source>
        <dbReference type="ARBA" id="ARBA00007090"/>
    </source>
</evidence>
<gene>
    <name evidence="20" type="ORF">GCM10023331_37750</name>
</gene>